<feature type="active site" description="Nucleophile" evidence="2">
    <location>
        <position position="179"/>
    </location>
</feature>
<dbReference type="GO" id="GO:0051604">
    <property type="term" value="P:protein maturation"/>
    <property type="evidence" value="ECO:0007669"/>
    <property type="project" value="TreeGrafter"/>
</dbReference>
<dbReference type="InterPro" id="IPR000246">
    <property type="entry name" value="Peptidase_T2"/>
</dbReference>
<dbReference type="GO" id="GO:0005737">
    <property type="term" value="C:cytoplasm"/>
    <property type="evidence" value="ECO:0007669"/>
    <property type="project" value="TreeGrafter"/>
</dbReference>
<evidence type="ECO:0000256" key="3">
    <source>
        <dbReference type="PIRSR" id="PIRSR600246-3"/>
    </source>
</evidence>
<dbReference type="PANTHER" id="PTHR10188">
    <property type="entry name" value="L-ASPARAGINASE"/>
    <property type="match status" value="1"/>
</dbReference>
<evidence type="ECO:0000313" key="4">
    <source>
        <dbReference type="EMBL" id="CAD7198756.1"/>
    </source>
</evidence>
<gene>
    <name evidence="4" type="ORF">TDIB3V08_LOCUS5034</name>
</gene>
<dbReference type="CDD" id="cd04514">
    <property type="entry name" value="Taspase1_like"/>
    <property type="match status" value="1"/>
</dbReference>
<comment type="similarity">
    <text evidence="1">Belongs to the Ntn-hydrolase family.</text>
</comment>
<dbReference type="InterPro" id="IPR037464">
    <property type="entry name" value="Taspase1"/>
</dbReference>
<organism evidence="4">
    <name type="scientific">Timema douglasi</name>
    <name type="common">Walking stick</name>
    <dbReference type="NCBI Taxonomy" id="61478"/>
    <lineage>
        <taxon>Eukaryota</taxon>
        <taxon>Metazoa</taxon>
        <taxon>Ecdysozoa</taxon>
        <taxon>Arthropoda</taxon>
        <taxon>Hexapoda</taxon>
        <taxon>Insecta</taxon>
        <taxon>Pterygota</taxon>
        <taxon>Neoptera</taxon>
        <taxon>Polyneoptera</taxon>
        <taxon>Phasmatodea</taxon>
        <taxon>Timematodea</taxon>
        <taxon>Timematoidea</taxon>
        <taxon>Timematidae</taxon>
        <taxon>Timema</taxon>
    </lineage>
</organism>
<dbReference type="Gene3D" id="3.60.20.30">
    <property type="entry name" value="(Glycosyl)asparaginase"/>
    <property type="match status" value="1"/>
</dbReference>
<dbReference type="Pfam" id="PF01112">
    <property type="entry name" value="Asparaginase_2"/>
    <property type="match status" value="1"/>
</dbReference>
<dbReference type="AlphaFoldDB" id="A0A7R8VHL3"/>
<evidence type="ECO:0000256" key="1">
    <source>
        <dbReference type="ARBA" id="ARBA00010872"/>
    </source>
</evidence>
<protein>
    <recommendedName>
        <fullName evidence="5">Threonine aspartase</fullName>
    </recommendedName>
</protein>
<proteinExistence type="inferred from homology"/>
<dbReference type="SUPFAM" id="SSF56235">
    <property type="entry name" value="N-terminal nucleophile aminohydrolases (Ntn hydrolases)"/>
    <property type="match status" value="1"/>
</dbReference>
<evidence type="ECO:0008006" key="5">
    <source>
        <dbReference type="Google" id="ProtNLM"/>
    </source>
</evidence>
<name>A0A7R8VHL3_TIMDO</name>
<dbReference type="PANTHER" id="PTHR10188:SF8">
    <property type="entry name" value="THREONINE ASPARTASE 1"/>
    <property type="match status" value="1"/>
</dbReference>
<evidence type="ECO:0000256" key="2">
    <source>
        <dbReference type="PIRSR" id="PIRSR600246-1"/>
    </source>
</evidence>
<feature type="site" description="Cleavage; by autolysis" evidence="3">
    <location>
        <begin position="178"/>
        <end position="179"/>
    </location>
</feature>
<dbReference type="InterPro" id="IPR029055">
    <property type="entry name" value="Ntn_hydrolases_N"/>
</dbReference>
<dbReference type="FunFam" id="3.60.20.30:FF:000006">
    <property type="entry name" value="Threonine aspartase"/>
    <property type="match status" value="1"/>
</dbReference>
<sequence>MGFIGIHVGAGQHSSTQYVGYRKLCDKACRKAMLVLKKGGTALEAVMIATATLEDSPLTNAGYGSTLTWDGKVECDASVMDGRTLQYGAVGAVSGVKNPVKLAHHLCFKQNSPTLALGRVPPCLLVGSGARKWAKRAGIQTVPSHSLVSEKALKRYEHYKKKLKKFEAVTKKIVSPLDTVGAVSMDSEGNVASACSSGGIALKHPGRVGQAGVYGCGCWAENTDGQSAIAACTSGCGEYLVKTCLAREVSQDIKVASCCIKGLHDTMTNKFVNSPVLRNVPVDNRLGGVIVLKCSQDESTGEFLWAHSTNTMMISYMSIADRKPKTSLSVLPKGIAPGSQVTVEAVPFKRRPATMDCQTINYVDLTL</sequence>
<dbReference type="EMBL" id="OA566349">
    <property type="protein sequence ID" value="CAD7198756.1"/>
    <property type="molecule type" value="Genomic_DNA"/>
</dbReference>
<dbReference type="GO" id="GO:0004298">
    <property type="term" value="F:threonine-type endopeptidase activity"/>
    <property type="evidence" value="ECO:0007669"/>
    <property type="project" value="InterPro"/>
</dbReference>
<reference evidence="4" key="1">
    <citation type="submission" date="2020-11" db="EMBL/GenBank/DDBJ databases">
        <authorList>
            <person name="Tran Van P."/>
        </authorList>
    </citation>
    <scope>NUCLEOTIDE SEQUENCE</scope>
</reference>
<accession>A0A7R8VHL3</accession>